<dbReference type="InterPro" id="IPR006468">
    <property type="entry name" value="NarG"/>
</dbReference>
<dbReference type="PANTHER" id="PTHR43105:SF2">
    <property type="entry name" value="RESPIRATORY NITRATE REDUCTASE 2 ALPHA CHAIN"/>
    <property type="match status" value="1"/>
</dbReference>
<evidence type="ECO:0000256" key="1">
    <source>
        <dbReference type="ARBA" id="ARBA00001942"/>
    </source>
</evidence>
<keyword evidence="11" id="KW-0408">Iron</keyword>
<keyword evidence="7" id="KW-0004">4Fe-4S</keyword>
<keyword evidence="13" id="KW-0472">Membrane</keyword>
<keyword evidence="9" id="KW-0479">Metal-binding</keyword>
<dbReference type="PROSITE" id="PS51669">
    <property type="entry name" value="4FE4S_MOW_BIS_MGD"/>
    <property type="match status" value="1"/>
</dbReference>
<dbReference type="InterPro" id="IPR009010">
    <property type="entry name" value="Asp_de-COase-like_dom_sf"/>
</dbReference>
<keyword evidence="12" id="KW-0411">Iron-sulfur</keyword>
<dbReference type="GO" id="GO:0009325">
    <property type="term" value="C:nitrate reductase complex"/>
    <property type="evidence" value="ECO:0007669"/>
    <property type="project" value="InterPro"/>
</dbReference>
<keyword evidence="17" id="KW-1185">Reference proteome</keyword>
<dbReference type="InterPro" id="IPR006657">
    <property type="entry name" value="MoPterin_dinucl-bd_dom"/>
</dbReference>
<dbReference type="InterPro" id="IPR006656">
    <property type="entry name" value="Mopterin_OxRdtase"/>
</dbReference>
<evidence type="ECO:0000256" key="8">
    <source>
        <dbReference type="ARBA" id="ARBA00022505"/>
    </source>
</evidence>
<dbReference type="EMBL" id="NRSJ01000017">
    <property type="protein sequence ID" value="MBK1705004.1"/>
    <property type="molecule type" value="Genomic_DNA"/>
</dbReference>
<comment type="catalytic activity">
    <reaction evidence="14">
        <text>nitrate + a quinol = a quinone + nitrite + H2O</text>
        <dbReference type="Rhea" id="RHEA:56144"/>
        <dbReference type="ChEBI" id="CHEBI:15377"/>
        <dbReference type="ChEBI" id="CHEBI:16301"/>
        <dbReference type="ChEBI" id="CHEBI:17632"/>
        <dbReference type="ChEBI" id="CHEBI:24646"/>
        <dbReference type="ChEBI" id="CHEBI:132124"/>
        <dbReference type="EC" id="1.7.5.1"/>
    </reaction>
</comment>
<evidence type="ECO:0000256" key="9">
    <source>
        <dbReference type="ARBA" id="ARBA00022723"/>
    </source>
</evidence>
<sequence length="1263" mass="143710">MSNSNGKGNGKGDGNGATRWFRELDEPRQWEDFYRRRWQYDKSVRTSHSVNCSGSCSWEVFVKNGMITWELQKTDWPQINDETPNYEPRGCQRGISSSWYPYSPVRPKYPYVRGVLLDYWRTERGAGKDPVAAWAAIVENPERSRAYRNARGKAGWRRTSWDEATEIIAASKVYTIKEYGADHLASFSPIPAMSMVSFLSGHRLSNLLGGTMLSFYEWYHDLPHIMPMIWGDQTDVHESADWYQSAYWIVMGSNLPMTRTADAHFASEHKYNGGKLVNLSPDYSDVTKFADLWLPVRPGTDTAFILSCIHVILQEFHANRRAEYFHDYVGQFTNLPFLVMLDKEGDHYSSGRFLRASDLSAYKDEELGEWKMPCFDKSGEIRLPGGSLGFRWEEQKTGRWNLKNEDAVTSQPFEPLLTLMDGEYEEVLVEYADFTNTFNVEFGTTAIRGEKAKRSLRGVPTRVLKLADGREARVATAYDLLLSHFGVNRGLSGPGYPKDYDDASQAYTPAWQEQETGVDRNLAIRVAREWADTAEKTKGKCLFITGSGILHWYHGGSLTYRSEAVMGILTGCQGRNGGGFAHYVGTEKIRNVAAIGTIGNAVDWGNVGRQQNSTSYFYFHTDQWRYDGMSLDPLWAPRAKEMPSKANHAADMNAVAVRNGWLPFFPQFDERNPLDVIQEARKAGCKEIGDVRNWVAKQFKDGKLKFALPNVDAPKNHPKVLWIYRGNLIGTSMRGHELNLKHMLGTHNNVLGGETRAKELVNEINWTDDAPLGKLDLIYNVNLRMDSSANYSDIVLPTAHWYEKFDLTCTDLHSFLHPFTPAHDPAYETKHDWEAFGLVAEKISQLAKVHLPDPVEDLVMTALNTDTPDEMAQPMGELRDWAVGESEPIPGKTFPNVNVVTRDYTKIHDMYTTLGPEVTRPSGYGAKGIKGDLAEAYEQMKESYLVGEKDDRPNMETAAKVCEVILRISPESDGELSYQMFKKLEERCGVPLANIVEHEREIAYHYPDLISQPRRALTSPHWSAIETKGRTYSPWTLNIEALKPFHTLTGRQEIYYDHRMFRDLGEDFPVYKPPVDMVSIGDVAPKDIEMKGAKLFRFITPHQKWGIHSMFHDSWQMMNMFRGGPTVWINDDDARDINVKDNDWVEVFNENGIQVARAVVSHTVPRDMSIVYHQTERHVNVPFSSLARERGASDLRGGNNNATTRIMMNPATMVGGYANWTYWLNYQGTSPSERDCVVLIRKKPMETRGRKVIYQESQLRVGA</sequence>
<dbReference type="GO" id="GO:0045333">
    <property type="term" value="P:cellular respiration"/>
    <property type="evidence" value="ECO:0007669"/>
    <property type="project" value="UniProtKB-ARBA"/>
</dbReference>
<evidence type="ECO:0000256" key="10">
    <source>
        <dbReference type="ARBA" id="ARBA00023002"/>
    </source>
</evidence>
<dbReference type="SUPFAM" id="SSF53706">
    <property type="entry name" value="Formate dehydrogenase/DMSO reductase, domains 1-3"/>
    <property type="match status" value="1"/>
</dbReference>
<dbReference type="Pfam" id="PF01568">
    <property type="entry name" value="Molydop_binding"/>
    <property type="match status" value="1"/>
</dbReference>
<feature type="domain" description="4Fe-4S Mo/W bis-MGD-type" evidence="15">
    <location>
        <begin position="41"/>
        <end position="105"/>
    </location>
</feature>
<evidence type="ECO:0000256" key="6">
    <source>
        <dbReference type="ARBA" id="ARBA00022475"/>
    </source>
</evidence>
<keyword evidence="10" id="KW-0560">Oxidoreductase</keyword>
<reference evidence="16" key="2">
    <citation type="journal article" date="2020" name="Microorganisms">
        <title>Osmotic Adaptation and Compatible Solute Biosynthesis of Phototrophic Bacteria as Revealed from Genome Analyses.</title>
        <authorList>
            <person name="Imhoff J.F."/>
            <person name="Rahn T."/>
            <person name="Kunzel S."/>
            <person name="Keller A."/>
            <person name="Neulinger S.C."/>
        </authorList>
    </citation>
    <scope>NUCLEOTIDE SEQUENCE</scope>
    <source>
        <strain evidence="16">DSM 11080</strain>
    </source>
</reference>
<dbReference type="EC" id="1.7.5.1" evidence="5"/>
<dbReference type="InterPro" id="IPR027467">
    <property type="entry name" value="MopterinOxRdtase_cofactor_BS"/>
</dbReference>
<dbReference type="RefSeq" id="WP_200346213.1">
    <property type="nucleotide sequence ID" value="NZ_NRSJ01000017.1"/>
</dbReference>
<dbReference type="GO" id="GO:0051539">
    <property type="term" value="F:4 iron, 4 sulfur cluster binding"/>
    <property type="evidence" value="ECO:0007669"/>
    <property type="project" value="UniProtKB-KW"/>
</dbReference>
<dbReference type="PANTHER" id="PTHR43105">
    <property type="entry name" value="RESPIRATORY NITRATE REDUCTASE"/>
    <property type="match status" value="1"/>
</dbReference>
<dbReference type="PROSITE" id="PS00551">
    <property type="entry name" value="MOLYBDOPTERIN_PROK_1"/>
    <property type="match status" value="1"/>
</dbReference>
<evidence type="ECO:0000256" key="11">
    <source>
        <dbReference type="ARBA" id="ARBA00023004"/>
    </source>
</evidence>
<evidence type="ECO:0000259" key="15">
    <source>
        <dbReference type="PROSITE" id="PS51669"/>
    </source>
</evidence>
<dbReference type="Proteomes" id="UP001296776">
    <property type="component" value="Unassembled WGS sequence"/>
</dbReference>
<name>A0AAJ0X9N7_9GAMM</name>
<gene>
    <name evidence="16" type="ORF">CKO40_10740</name>
</gene>
<evidence type="ECO:0000313" key="16">
    <source>
        <dbReference type="EMBL" id="MBK1705004.1"/>
    </source>
</evidence>
<evidence type="ECO:0000256" key="14">
    <source>
        <dbReference type="ARBA" id="ARBA00048294"/>
    </source>
</evidence>
<reference evidence="16" key="1">
    <citation type="submission" date="2017-08" db="EMBL/GenBank/DDBJ databases">
        <authorList>
            <person name="Imhoff J.F."/>
            <person name="Rahn T."/>
            <person name="Kuenzel S."/>
            <person name="Neulinger S.C."/>
        </authorList>
    </citation>
    <scope>NUCLEOTIDE SEQUENCE</scope>
    <source>
        <strain evidence="16">DSM 11080</strain>
    </source>
</reference>
<comment type="cofactor">
    <cofactor evidence="2">
        <name>[4Fe-4S] cluster</name>
        <dbReference type="ChEBI" id="CHEBI:49883"/>
    </cofactor>
</comment>
<evidence type="ECO:0000256" key="7">
    <source>
        <dbReference type="ARBA" id="ARBA00022485"/>
    </source>
</evidence>
<dbReference type="GO" id="GO:0005886">
    <property type="term" value="C:plasma membrane"/>
    <property type="evidence" value="ECO:0007669"/>
    <property type="project" value="UniProtKB-SubCell"/>
</dbReference>
<dbReference type="InterPro" id="IPR050123">
    <property type="entry name" value="Prok_molybdopt-oxidoreductase"/>
</dbReference>
<dbReference type="InterPro" id="IPR006963">
    <property type="entry name" value="Mopterin_OxRdtase_4Fe-4S_dom"/>
</dbReference>
<organism evidence="16 17">
    <name type="scientific">Halochromatium glycolicum</name>
    <dbReference type="NCBI Taxonomy" id="85075"/>
    <lineage>
        <taxon>Bacteria</taxon>
        <taxon>Pseudomonadati</taxon>
        <taxon>Pseudomonadota</taxon>
        <taxon>Gammaproteobacteria</taxon>
        <taxon>Chromatiales</taxon>
        <taxon>Chromatiaceae</taxon>
        <taxon>Halochromatium</taxon>
    </lineage>
</organism>
<evidence type="ECO:0000256" key="2">
    <source>
        <dbReference type="ARBA" id="ARBA00001966"/>
    </source>
</evidence>
<protein>
    <recommendedName>
        <fullName evidence="5">nitrate reductase (quinone)</fullName>
        <ecNumber evidence="5">1.7.5.1</ecNumber>
    </recommendedName>
</protein>
<keyword evidence="8" id="KW-0500">Molybdenum</keyword>
<dbReference type="GO" id="GO:0160182">
    <property type="term" value="F:nitrate reductase (quinone) activity"/>
    <property type="evidence" value="ECO:0007669"/>
    <property type="project" value="UniProtKB-EC"/>
</dbReference>
<dbReference type="CDD" id="cd02776">
    <property type="entry name" value="MopB_CT_Nitrate-R-NarG-like"/>
    <property type="match status" value="1"/>
</dbReference>
<keyword evidence="6" id="KW-1003">Cell membrane</keyword>
<evidence type="ECO:0000256" key="5">
    <source>
        <dbReference type="ARBA" id="ARBA00012500"/>
    </source>
</evidence>
<dbReference type="SUPFAM" id="SSF50692">
    <property type="entry name" value="ADC-like"/>
    <property type="match status" value="1"/>
</dbReference>
<evidence type="ECO:0000256" key="13">
    <source>
        <dbReference type="ARBA" id="ARBA00023136"/>
    </source>
</evidence>
<dbReference type="NCBIfam" id="TIGR01580">
    <property type="entry name" value="narG"/>
    <property type="match status" value="1"/>
</dbReference>
<dbReference type="Pfam" id="PF00384">
    <property type="entry name" value="Molybdopterin"/>
    <property type="match status" value="1"/>
</dbReference>
<comment type="subcellular location">
    <subcellularLocation>
        <location evidence="3">Cell membrane</location>
        <topology evidence="3">Peripheral membrane protein</topology>
    </subcellularLocation>
</comment>
<evidence type="ECO:0000256" key="4">
    <source>
        <dbReference type="ARBA" id="ARBA00010312"/>
    </source>
</evidence>
<comment type="caution">
    <text evidence="16">The sequence shown here is derived from an EMBL/GenBank/DDBJ whole genome shotgun (WGS) entry which is preliminary data.</text>
</comment>
<dbReference type="GO" id="GO:0042126">
    <property type="term" value="P:nitrate metabolic process"/>
    <property type="evidence" value="ECO:0007669"/>
    <property type="project" value="InterPro"/>
</dbReference>
<accession>A0AAJ0X9N7</accession>
<dbReference type="GO" id="GO:0043546">
    <property type="term" value="F:molybdopterin cofactor binding"/>
    <property type="evidence" value="ECO:0007669"/>
    <property type="project" value="InterPro"/>
</dbReference>
<dbReference type="GO" id="GO:0046872">
    <property type="term" value="F:metal ion binding"/>
    <property type="evidence" value="ECO:0007669"/>
    <property type="project" value="UniProtKB-KW"/>
</dbReference>
<dbReference type="InterPro" id="IPR037943">
    <property type="entry name" value="MopB_CT_Nitrate-R-NarG-like"/>
</dbReference>
<dbReference type="AlphaFoldDB" id="A0AAJ0X9N7"/>
<evidence type="ECO:0000256" key="3">
    <source>
        <dbReference type="ARBA" id="ARBA00004202"/>
    </source>
</evidence>
<comment type="cofactor">
    <cofactor evidence="1">
        <name>Mo-bis(molybdopterin guanine dinucleotide)</name>
        <dbReference type="ChEBI" id="CHEBI:60539"/>
    </cofactor>
</comment>
<evidence type="ECO:0000313" key="17">
    <source>
        <dbReference type="Proteomes" id="UP001296776"/>
    </source>
</evidence>
<evidence type="ECO:0000256" key="12">
    <source>
        <dbReference type="ARBA" id="ARBA00023014"/>
    </source>
</evidence>
<comment type="similarity">
    <text evidence="4">Belongs to the prokaryotic molybdopterin-containing oxidoreductase family.</text>
</comment>
<dbReference type="Gene3D" id="3.40.50.12440">
    <property type="match status" value="1"/>
</dbReference>
<proteinExistence type="inferred from homology"/>